<feature type="region of interest" description="Disordered" evidence="1">
    <location>
        <begin position="24"/>
        <end position="80"/>
    </location>
</feature>
<reference evidence="3" key="1">
    <citation type="submission" date="2022-08" db="EMBL/GenBank/DDBJ databases">
        <authorList>
            <person name="Li F."/>
        </authorList>
    </citation>
    <scope>NUCLEOTIDE SEQUENCE</scope>
    <source>
        <strain evidence="3">MQZ15Z-1</strain>
    </source>
</reference>
<dbReference type="RefSeq" id="WP_258732517.1">
    <property type="nucleotide sequence ID" value="NZ_JANTHZ010000003.1"/>
</dbReference>
<protein>
    <submittedName>
        <fullName evidence="3">RcnB family protein</fullName>
    </submittedName>
</protein>
<feature type="signal peptide" evidence="2">
    <location>
        <begin position="1"/>
        <end position="21"/>
    </location>
</feature>
<evidence type="ECO:0000256" key="1">
    <source>
        <dbReference type="SAM" id="MobiDB-lite"/>
    </source>
</evidence>
<proteinExistence type="predicted"/>
<accession>A0A9X2PFU4</accession>
<evidence type="ECO:0000313" key="3">
    <source>
        <dbReference type="EMBL" id="MCS0495408.1"/>
    </source>
</evidence>
<comment type="caution">
    <text evidence="3">The sequence shown here is derived from an EMBL/GenBank/DDBJ whole genome shotgun (WGS) entry which is preliminary data.</text>
</comment>
<evidence type="ECO:0000313" key="4">
    <source>
        <dbReference type="Proteomes" id="UP001151088"/>
    </source>
</evidence>
<dbReference type="InterPro" id="IPR024572">
    <property type="entry name" value="RcnB"/>
</dbReference>
<organism evidence="3 4">
    <name type="scientific">Ancylobacter mangrovi</name>
    <dbReference type="NCBI Taxonomy" id="2972472"/>
    <lineage>
        <taxon>Bacteria</taxon>
        <taxon>Pseudomonadati</taxon>
        <taxon>Pseudomonadota</taxon>
        <taxon>Alphaproteobacteria</taxon>
        <taxon>Hyphomicrobiales</taxon>
        <taxon>Xanthobacteraceae</taxon>
        <taxon>Ancylobacter</taxon>
    </lineage>
</organism>
<dbReference type="EMBL" id="JANTHZ010000003">
    <property type="protein sequence ID" value="MCS0495408.1"/>
    <property type="molecule type" value="Genomic_DNA"/>
</dbReference>
<dbReference type="Gene3D" id="3.10.450.160">
    <property type="entry name" value="inner membrane protein cigr"/>
    <property type="match status" value="1"/>
</dbReference>
<sequence>MKRLIIAASLLSVLGTPMAFAQGGYSQGHQKPPYAQPHNTPTRHGPPPHAQANGHAQHHVQAKPHHAQPHHSQWSRGKRLPAGYRQNVVTDYRRYHLAPPPRGYKWVRVNNEYLMIGIVSGLISSIAQGG</sequence>
<name>A0A9X2PFU4_9HYPH</name>
<feature type="compositionally biased region" description="Basic residues" evidence="1">
    <location>
        <begin position="56"/>
        <end position="69"/>
    </location>
</feature>
<feature type="chain" id="PRO_5040852284" evidence="2">
    <location>
        <begin position="22"/>
        <end position="130"/>
    </location>
</feature>
<dbReference type="Pfam" id="PF11776">
    <property type="entry name" value="RcnB"/>
    <property type="match status" value="1"/>
</dbReference>
<keyword evidence="4" id="KW-1185">Reference proteome</keyword>
<dbReference type="AlphaFoldDB" id="A0A9X2PFU4"/>
<evidence type="ECO:0000256" key="2">
    <source>
        <dbReference type="SAM" id="SignalP"/>
    </source>
</evidence>
<gene>
    <name evidence="3" type="ORF">NVS89_09885</name>
</gene>
<dbReference type="Proteomes" id="UP001151088">
    <property type="component" value="Unassembled WGS sequence"/>
</dbReference>
<keyword evidence="2" id="KW-0732">Signal</keyword>